<name>A0A812W149_SYMPI</name>
<comment type="caution">
    <text evidence="1">The sequence shown here is derived from an EMBL/GenBank/DDBJ whole genome shotgun (WGS) entry which is preliminary data.</text>
</comment>
<accession>A0A812W149</accession>
<dbReference type="OrthoDB" id="443896at2759"/>
<dbReference type="Proteomes" id="UP000649617">
    <property type="component" value="Unassembled WGS sequence"/>
</dbReference>
<dbReference type="AlphaFoldDB" id="A0A812W149"/>
<sequence>MRELRAHEELKTAGDLTEYQEYLGRAMFVSHQWLSHDHPDPHGEQFRVLQDALRNLRSGKSQVQVPVPTEVQYGRRKTPTSYDFTERPFFIWYDYFSCPQGSDSTSVHSRQCAIDTIVAYVSRCEYFVILCPAVTHRDQQRVLGEDAWAERTWCRLERLARELAARADGFVIVVHSATHQNLIFSTSRHLDAPGAGQLTFERDRQRIAGVIVQMVWQKLHYFLEQGDLHNYRFLLNTQVKCCLRNLGVGPIEGLVPGFVPRNDPFDDPQAFIVEWFLHENGFRTVSDRDTAGWTPICYAAMNGQAMPKHSLHYALIADGGSEASVSTLIQAKAEVNERLQFTRPMMRIMFTALSIRHRVSPSALTVVA</sequence>
<proteinExistence type="predicted"/>
<organism evidence="1 2">
    <name type="scientific">Symbiodinium pilosum</name>
    <name type="common">Dinoflagellate</name>
    <dbReference type="NCBI Taxonomy" id="2952"/>
    <lineage>
        <taxon>Eukaryota</taxon>
        <taxon>Sar</taxon>
        <taxon>Alveolata</taxon>
        <taxon>Dinophyceae</taxon>
        <taxon>Suessiales</taxon>
        <taxon>Symbiodiniaceae</taxon>
        <taxon>Symbiodinium</taxon>
    </lineage>
</organism>
<gene>
    <name evidence="1" type="ORF">SPIL2461_LOCUS17520</name>
</gene>
<reference evidence="1" key="1">
    <citation type="submission" date="2021-02" db="EMBL/GenBank/DDBJ databases">
        <authorList>
            <person name="Dougan E. K."/>
            <person name="Rhodes N."/>
            <person name="Thang M."/>
            <person name="Chan C."/>
        </authorList>
    </citation>
    <scope>NUCLEOTIDE SEQUENCE</scope>
</reference>
<keyword evidence="2" id="KW-1185">Reference proteome</keyword>
<dbReference type="EMBL" id="CAJNIZ010043215">
    <property type="protein sequence ID" value="CAE7653894.1"/>
    <property type="molecule type" value="Genomic_DNA"/>
</dbReference>
<protein>
    <submittedName>
        <fullName evidence="1">Uncharacterized protein</fullName>
    </submittedName>
</protein>
<evidence type="ECO:0000313" key="2">
    <source>
        <dbReference type="Proteomes" id="UP000649617"/>
    </source>
</evidence>
<evidence type="ECO:0000313" key="1">
    <source>
        <dbReference type="EMBL" id="CAE7653894.1"/>
    </source>
</evidence>